<comment type="similarity">
    <text evidence="5 6">Belongs to the FtsA/MreB family.</text>
</comment>
<dbReference type="InterPro" id="IPR003494">
    <property type="entry name" value="SHS2_FtsA"/>
</dbReference>
<dbReference type="NCBIfam" id="TIGR01174">
    <property type="entry name" value="ftsA"/>
    <property type="match status" value="1"/>
</dbReference>
<dbReference type="HAMAP" id="MF_02033">
    <property type="entry name" value="FtsA"/>
    <property type="match status" value="1"/>
</dbReference>
<dbReference type="EMBL" id="MEUX01000001">
    <property type="protein sequence ID" value="OGC48081.1"/>
    <property type="molecule type" value="Genomic_DNA"/>
</dbReference>
<evidence type="ECO:0000256" key="1">
    <source>
        <dbReference type="ARBA" id="ARBA00022475"/>
    </source>
</evidence>
<evidence type="ECO:0000256" key="4">
    <source>
        <dbReference type="ARBA" id="ARBA00023306"/>
    </source>
</evidence>
<dbReference type="GO" id="GO:0009898">
    <property type="term" value="C:cytoplasmic side of plasma membrane"/>
    <property type="evidence" value="ECO:0007669"/>
    <property type="project" value="UniProtKB-UniRule"/>
</dbReference>
<keyword evidence="2 5" id="KW-0132">Cell division</keyword>
<dbReference type="GO" id="GO:0043093">
    <property type="term" value="P:FtsZ-dependent cytokinesis"/>
    <property type="evidence" value="ECO:0007669"/>
    <property type="project" value="UniProtKB-UniRule"/>
</dbReference>
<dbReference type="PIRSF" id="PIRSF003101">
    <property type="entry name" value="FtsA"/>
    <property type="match status" value="1"/>
</dbReference>
<keyword evidence="1 5" id="KW-1003">Cell membrane</keyword>
<reference evidence="8 9" key="1">
    <citation type="journal article" date="2016" name="Nat. Commun.">
        <title>Thousands of microbial genomes shed light on interconnected biogeochemical processes in an aquifer system.</title>
        <authorList>
            <person name="Anantharaman K."/>
            <person name="Brown C.T."/>
            <person name="Hug L.A."/>
            <person name="Sharon I."/>
            <person name="Castelle C.J."/>
            <person name="Probst A.J."/>
            <person name="Thomas B.C."/>
            <person name="Singh A."/>
            <person name="Wilkins M.J."/>
            <person name="Karaoz U."/>
            <person name="Brodie E.L."/>
            <person name="Williams K.H."/>
            <person name="Hubbard S.S."/>
            <person name="Banfield J.F."/>
        </authorList>
    </citation>
    <scope>NUCLEOTIDE SEQUENCE [LARGE SCALE GENOMIC DNA]</scope>
</reference>
<evidence type="ECO:0000259" key="7">
    <source>
        <dbReference type="SMART" id="SM00842"/>
    </source>
</evidence>
<dbReference type="Gene3D" id="3.30.1490.110">
    <property type="match status" value="1"/>
</dbReference>
<evidence type="ECO:0000256" key="2">
    <source>
        <dbReference type="ARBA" id="ARBA00022618"/>
    </source>
</evidence>
<accession>A0A1F4USZ0</accession>
<dbReference type="InterPro" id="IPR020823">
    <property type="entry name" value="Cell_div_FtsA"/>
</dbReference>
<dbReference type="InterPro" id="IPR050696">
    <property type="entry name" value="FtsA/MreB"/>
</dbReference>
<evidence type="ECO:0000256" key="3">
    <source>
        <dbReference type="ARBA" id="ARBA00023136"/>
    </source>
</evidence>
<dbReference type="CDD" id="cd24048">
    <property type="entry name" value="ASKHA_NBD_FtsA"/>
    <property type="match status" value="1"/>
</dbReference>
<keyword evidence="3 5" id="KW-0472">Membrane</keyword>
<dbReference type="AlphaFoldDB" id="A0A1F4USZ0"/>
<dbReference type="Proteomes" id="UP000176444">
    <property type="component" value="Unassembled WGS sequence"/>
</dbReference>
<feature type="domain" description="SHS2" evidence="7">
    <location>
        <begin position="7"/>
        <end position="194"/>
    </location>
</feature>
<dbReference type="Gene3D" id="3.30.420.40">
    <property type="match status" value="2"/>
</dbReference>
<protein>
    <recommendedName>
        <fullName evidence="5 6">Cell division protein FtsA</fullName>
    </recommendedName>
</protein>
<evidence type="ECO:0000256" key="6">
    <source>
        <dbReference type="PIRNR" id="PIRNR003101"/>
    </source>
</evidence>
<dbReference type="SMART" id="SM00842">
    <property type="entry name" value="FtsA"/>
    <property type="match status" value="1"/>
</dbReference>
<comment type="subcellular location">
    <subcellularLocation>
        <location evidence="5">Cell membrane</location>
        <topology evidence="5">Peripheral membrane protein</topology>
        <orientation evidence="5">Cytoplasmic side</orientation>
    </subcellularLocation>
    <text evidence="5">Localizes to the Z ring in an FtsZ-dependent manner. Targeted to the membrane through a conserved C-terminal amphipathic helix.</text>
</comment>
<dbReference type="Pfam" id="PF02491">
    <property type="entry name" value="SHS2_FTSA"/>
    <property type="match status" value="1"/>
</dbReference>
<dbReference type="PANTHER" id="PTHR32432:SF4">
    <property type="entry name" value="CELL DIVISION PROTEIN FTSA"/>
    <property type="match status" value="1"/>
</dbReference>
<evidence type="ECO:0000313" key="9">
    <source>
        <dbReference type="Proteomes" id="UP000176444"/>
    </source>
</evidence>
<gene>
    <name evidence="5" type="primary">ftsA</name>
    <name evidence="8" type="ORF">A2713_01235</name>
</gene>
<dbReference type="InterPro" id="IPR043129">
    <property type="entry name" value="ATPase_NBD"/>
</dbReference>
<evidence type="ECO:0000256" key="5">
    <source>
        <dbReference type="HAMAP-Rule" id="MF_02033"/>
    </source>
</evidence>
<name>A0A1F4USZ0_UNCKA</name>
<proteinExistence type="inferred from homology"/>
<sequence>MQKEQVIVALDIGSSKISCVVATSDNSKISVIGAHSFASKGIKDGVVNNIDKAVSSISEVLSKTEMMSGHAISKVAVTISGTHIESLNSHGVVAVSGQDSEISAEDIMRVNEAARAISLPSSREIMHVIPREYIVDKQRGINDPIGMSGVRLEVEANIIHGSQTSLKNLTKCIQQVGVEVDQLVYAGLASAEAVLTDTEKELGTILIDMGGDTLDICIYSQGSAVYSAVLPIGGQDITNDLAIGLRTLLEDAEKVKLKLGTESDLAEKEVLIDKSGKESRIPKGEMYVGDLHIGMETVPKNLLNDIINRRLEEAFKFVQIYVKKAGYDKKLPAGVVLTGGASLTKSIEKIASDVFNLPVRVGKPIGVTGLVDQIQGPQSSAVVGTIKFVSNKIKSDTFSYNKRSGNIGKLGGKVISFLKSFLP</sequence>
<keyword evidence="4 5" id="KW-0131">Cell cycle</keyword>
<organism evidence="8 9">
    <name type="scientific">candidate division WWE3 bacterium RIFCSPHIGHO2_01_FULL_35_17</name>
    <dbReference type="NCBI Taxonomy" id="1802614"/>
    <lineage>
        <taxon>Bacteria</taxon>
        <taxon>Katanobacteria</taxon>
    </lineage>
</organism>
<evidence type="ECO:0000313" key="8">
    <source>
        <dbReference type="EMBL" id="OGC48081.1"/>
    </source>
</evidence>
<comment type="subunit">
    <text evidence="5">Self-interacts. Interacts with FtsZ.</text>
</comment>
<dbReference type="GO" id="GO:0032153">
    <property type="term" value="C:cell division site"/>
    <property type="evidence" value="ECO:0007669"/>
    <property type="project" value="UniProtKB-UniRule"/>
</dbReference>
<comment type="caution">
    <text evidence="8">The sequence shown here is derived from an EMBL/GenBank/DDBJ whole genome shotgun (WGS) entry which is preliminary data.</text>
</comment>
<dbReference type="PANTHER" id="PTHR32432">
    <property type="entry name" value="CELL DIVISION PROTEIN FTSA-RELATED"/>
    <property type="match status" value="1"/>
</dbReference>
<comment type="function">
    <text evidence="5 6">Cell division protein that is involved in the assembly of the Z ring. May serve as a membrane anchor for the Z ring.</text>
</comment>
<dbReference type="Pfam" id="PF14450">
    <property type="entry name" value="FtsA"/>
    <property type="match status" value="1"/>
</dbReference>
<dbReference type="SUPFAM" id="SSF53067">
    <property type="entry name" value="Actin-like ATPase domain"/>
    <property type="match status" value="2"/>
</dbReference>